<evidence type="ECO:0008006" key="3">
    <source>
        <dbReference type="Google" id="ProtNLM"/>
    </source>
</evidence>
<dbReference type="Proteomes" id="UP000036520">
    <property type="component" value="Chromosome"/>
</dbReference>
<sequence length="93" mass="10876">MSLDEYYQTFVTYGGLEELSSYEKLSEGEETINGLKGKWFECKYKDRGIFVTNLIYLIPKGDKIFMLTSFSSTEKYPKYKDNFLGMIKSFEAM</sequence>
<dbReference type="AlphaFoldDB" id="A0A0H4PAA4"/>
<reference evidence="1 2" key="1">
    <citation type="submission" date="2015-07" db="EMBL/GenBank/DDBJ databases">
        <authorList>
            <person name="Kim K.M."/>
        </authorList>
    </citation>
    <scope>NUCLEOTIDE SEQUENCE [LARGE SCALE GENOMIC DNA]</scope>
    <source>
        <strain evidence="1 2">KCTC 12363</strain>
    </source>
</reference>
<proteinExistence type="predicted"/>
<evidence type="ECO:0000313" key="2">
    <source>
        <dbReference type="Proteomes" id="UP000036520"/>
    </source>
</evidence>
<dbReference type="RefSeq" id="WP_048641727.1">
    <property type="nucleotide sequence ID" value="NZ_CP012040.1"/>
</dbReference>
<name>A0A0H4PAA4_9BACT</name>
<organism evidence="1 2">
    <name type="scientific">Cyclobacterium amurskyense</name>
    <dbReference type="NCBI Taxonomy" id="320787"/>
    <lineage>
        <taxon>Bacteria</taxon>
        <taxon>Pseudomonadati</taxon>
        <taxon>Bacteroidota</taxon>
        <taxon>Cytophagia</taxon>
        <taxon>Cytophagales</taxon>
        <taxon>Cyclobacteriaceae</taxon>
        <taxon>Cyclobacterium</taxon>
    </lineage>
</organism>
<dbReference type="STRING" id="320787.CA2015_1964"/>
<dbReference type="KEGG" id="camu:CA2015_1964"/>
<dbReference type="Gene3D" id="3.40.1000.10">
    <property type="entry name" value="Mog1/PsbP, alpha/beta/alpha sandwich"/>
    <property type="match status" value="1"/>
</dbReference>
<evidence type="ECO:0000313" key="1">
    <source>
        <dbReference type="EMBL" id="AKP51391.1"/>
    </source>
</evidence>
<dbReference type="EMBL" id="CP012040">
    <property type="protein sequence ID" value="AKP51391.1"/>
    <property type="molecule type" value="Genomic_DNA"/>
</dbReference>
<gene>
    <name evidence="1" type="ORF">CA2015_1964</name>
</gene>
<protein>
    <recommendedName>
        <fullName evidence="3">DUF1795 domain-containing protein</fullName>
    </recommendedName>
</protein>
<keyword evidence="2" id="KW-1185">Reference proteome</keyword>
<accession>A0A0H4PAA4</accession>